<feature type="domain" description="AMP-dependent synthetase/ligase" evidence="3">
    <location>
        <begin position="11"/>
        <end position="370"/>
    </location>
</feature>
<dbReference type="AlphaFoldDB" id="A0A318H7A5"/>
<dbReference type="InterPro" id="IPR020845">
    <property type="entry name" value="AMP-binding_CS"/>
</dbReference>
<accession>A0A318H7A5</accession>
<evidence type="ECO:0000256" key="2">
    <source>
        <dbReference type="ARBA" id="ARBA00022840"/>
    </source>
</evidence>
<dbReference type="RefSeq" id="WP_110319922.1">
    <property type="nucleotide sequence ID" value="NZ_QJJU01000038.1"/>
</dbReference>
<keyword evidence="5" id="KW-1185">Reference proteome</keyword>
<dbReference type="PROSITE" id="PS00455">
    <property type="entry name" value="AMP_BINDING"/>
    <property type="match status" value="1"/>
</dbReference>
<name>A0A318H7A5_9MYCO</name>
<dbReference type="GO" id="GO:0004467">
    <property type="term" value="F:long-chain fatty acid-CoA ligase activity"/>
    <property type="evidence" value="ECO:0007669"/>
    <property type="project" value="TreeGrafter"/>
</dbReference>
<dbReference type="PANTHER" id="PTHR43272">
    <property type="entry name" value="LONG-CHAIN-FATTY-ACID--COA LIGASE"/>
    <property type="match status" value="1"/>
</dbReference>
<evidence type="ECO:0000256" key="1">
    <source>
        <dbReference type="ARBA" id="ARBA00022741"/>
    </source>
</evidence>
<proteinExistence type="predicted"/>
<keyword evidence="1" id="KW-0547">Nucleotide-binding</keyword>
<protein>
    <submittedName>
        <fullName evidence="4">Long-subunit acyl-CoA synthetase (AMP-forming)</fullName>
    </submittedName>
</protein>
<dbReference type="InterPro" id="IPR042099">
    <property type="entry name" value="ANL_N_sf"/>
</dbReference>
<evidence type="ECO:0000313" key="4">
    <source>
        <dbReference type="EMBL" id="PXW99890.1"/>
    </source>
</evidence>
<keyword evidence="2" id="KW-0067">ATP-binding</keyword>
<dbReference type="GO" id="GO:0005524">
    <property type="term" value="F:ATP binding"/>
    <property type="evidence" value="ECO:0007669"/>
    <property type="project" value="UniProtKB-KW"/>
</dbReference>
<dbReference type="GO" id="GO:0016020">
    <property type="term" value="C:membrane"/>
    <property type="evidence" value="ECO:0007669"/>
    <property type="project" value="TreeGrafter"/>
</dbReference>
<dbReference type="CDD" id="cd05907">
    <property type="entry name" value="VL_LC_FACS_like"/>
    <property type="match status" value="1"/>
</dbReference>
<comment type="caution">
    <text evidence="4">The sequence shown here is derived from an EMBL/GenBank/DDBJ whole genome shotgun (WGS) entry which is preliminary data.</text>
</comment>
<dbReference type="Pfam" id="PF00501">
    <property type="entry name" value="AMP-binding"/>
    <property type="match status" value="1"/>
</dbReference>
<dbReference type="InterPro" id="IPR000873">
    <property type="entry name" value="AMP-dep_synth/lig_dom"/>
</dbReference>
<dbReference type="EMBL" id="QJJU01000038">
    <property type="protein sequence ID" value="PXW99890.1"/>
    <property type="molecule type" value="Genomic_DNA"/>
</dbReference>
<reference evidence="5" key="1">
    <citation type="submission" date="2018-05" db="EMBL/GenBank/DDBJ databases">
        <authorList>
            <person name="Deangelis K."/>
            <person name="Huntemann M."/>
            <person name="Clum A."/>
            <person name="Pillay M."/>
            <person name="Palaniappan K."/>
            <person name="Varghese N."/>
            <person name="Mikhailova N."/>
            <person name="Stamatis D."/>
            <person name="Reddy T."/>
            <person name="Daum C."/>
            <person name="Shapiro N."/>
            <person name="Ivanova N."/>
            <person name="Kyrpides N."/>
            <person name="Woyke T."/>
        </authorList>
    </citation>
    <scope>NUCLEOTIDE SEQUENCE [LARGE SCALE GENOMIC DNA]</scope>
    <source>
        <strain evidence="5">GAS496</strain>
    </source>
</reference>
<evidence type="ECO:0000259" key="3">
    <source>
        <dbReference type="Pfam" id="PF00501"/>
    </source>
</evidence>
<sequence>MGNHGTLCEAFQASVAERGDACALVDAESGDKWSWAEAGRAVDHIAGGLAGLGVSKGDTVALALRNRPQFNLVDAAAFHLGAAPWSIYLTSAPEQIHRLLAQAHSRVVIAETDLVPRLREAAAGTDIEHIIDVEQLDALPEPPDGFDFVSHWRDVGPATPLTIIWTSGTTGHPKPVELTHHSMLHLLDAITEVSGVQPGGRLLSYLPSAHVADRWSAHGWWMTLGAEMTCVRDIANLMATTAQVHPTIWGSVPRVWEKLRAALEAQGIADPARLPEDAKHAVRTKLGLDQVEVLIVGAAPLAPETLHYFEDLGLPICEVWGMSETSGLLTANPPGAQRIGTVGLPLPGVELRLAPDGEVFARGPMLMSGYRHQPELTAETIVDGWLRTGDVGVLDDDGYLSIIDRKKELIINSGGKNMSPLAIEAVLKTAGPLIGQACAIGDRRPYNVALLVLDVDALGAWAVEHGKAELDYASLSRDPEVLAAVDKEVEEGNARLSRIEQIKAWQLMAADWLPDSDELTPTMKLKRRPIAEKYADVIDSLYAANIPRS</sequence>
<dbReference type="Pfam" id="PF23562">
    <property type="entry name" value="AMP-binding_C_3"/>
    <property type="match status" value="1"/>
</dbReference>
<evidence type="ECO:0000313" key="5">
    <source>
        <dbReference type="Proteomes" id="UP000247781"/>
    </source>
</evidence>
<organism evidence="4 5">
    <name type="scientific">Mycolicibacterium moriokaense</name>
    <dbReference type="NCBI Taxonomy" id="39691"/>
    <lineage>
        <taxon>Bacteria</taxon>
        <taxon>Bacillati</taxon>
        <taxon>Actinomycetota</taxon>
        <taxon>Actinomycetes</taxon>
        <taxon>Mycobacteriales</taxon>
        <taxon>Mycobacteriaceae</taxon>
        <taxon>Mycolicibacterium</taxon>
    </lineage>
</organism>
<dbReference type="Proteomes" id="UP000247781">
    <property type="component" value="Unassembled WGS sequence"/>
</dbReference>
<dbReference type="SUPFAM" id="SSF56801">
    <property type="entry name" value="Acetyl-CoA synthetase-like"/>
    <property type="match status" value="1"/>
</dbReference>
<dbReference type="OrthoDB" id="9803968at2"/>
<dbReference type="Gene3D" id="3.40.50.12780">
    <property type="entry name" value="N-terminal domain of ligase-like"/>
    <property type="match status" value="1"/>
</dbReference>
<gene>
    <name evidence="4" type="ORF">C8E89_1387</name>
</gene>
<reference evidence="4 5" key="2">
    <citation type="submission" date="2018-06" db="EMBL/GenBank/DDBJ databases">
        <title>Sequencing of bacterial isolates from soil warming experiment in Harvard Forest, Massachusetts, USA.</title>
        <authorList>
            <person name="Deangelis K.PhD."/>
        </authorList>
    </citation>
    <scope>NUCLEOTIDE SEQUENCE [LARGE SCALE GENOMIC DNA]</scope>
    <source>
        <strain evidence="4 5">GAS496</strain>
    </source>
</reference>
<dbReference type="PANTHER" id="PTHR43272:SF33">
    <property type="entry name" value="AMP-BINDING DOMAIN-CONTAINING PROTEIN-RELATED"/>
    <property type="match status" value="1"/>
</dbReference>